<comment type="caution">
    <text evidence="1">The sequence shown here is derived from an EMBL/GenBank/DDBJ whole genome shotgun (WGS) entry which is preliminary data.</text>
</comment>
<dbReference type="Proteomes" id="UP000030321">
    <property type="component" value="Unassembled WGS sequence"/>
</dbReference>
<dbReference type="EMBL" id="BBPA01000074">
    <property type="protein sequence ID" value="GAL95646.1"/>
    <property type="molecule type" value="Genomic_DNA"/>
</dbReference>
<organism evidence="1 2">
    <name type="scientific">Microcystis aeruginosa NIES-44</name>
    <dbReference type="NCBI Taxonomy" id="449439"/>
    <lineage>
        <taxon>Bacteria</taxon>
        <taxon>Bacillati</taxon>
        <taxon>Cyanobacteriota</taxon>
        <taxon>Cyanophyceae</taxon>
        <taxon>Oscillatoriophycideae</taxon>
        <taxon>Chroococcales</taxon>
        <taxon>Microcystaceae</taxon>
        <taxon>Microcystis</taxon>
    </lineage>
</organism>
<evidence type="ECO:0000313" key="1">
    <source>
        <dbReference type="EMBL" id="GAL95646.1"/>
    </source>
</evidence>
<evidence type="ECO:0000313" key="2">
    <source>
        <dbReference type="Proteomes" id="UP000030321"/>
    </source>
</evidence>
<name>A0A0A1W284_MICAE</name>
<protein>
    <submittedName>
        <fullName evidence="1">Uncharacterized protein</fullName>
    </submittedName>
</protein>
<gene>
    <name evidence="1" type="ORF">N44_04502</name>
</gene>
<sequence length="146" mass="15680">MLESIQKTQSPLALAPALAAAIKRGEEAKKRFLSKQGGTLTSAEVCSVLACSSLELETMRLNHQVLGLSVNEELVYPAWQFVDGKVLSGLDQVLAVLKEDGAWTQMLFLLTGDIRLEGATPLEKLQKGEIEPVVLAAKCYGSHSAA</sequence>
<proteinExistence type="predicted"/>
<reference evidence="2" key="1">
    <citation type="journal article" date="2015" name="Genome">
        <title>Whole Genome Sequence of the Non-Microcystin-Producing Microcystis aeruginosa Strain NIES-44.</title>
        <authorList>
            <person name="Okano K."/>
            <person name="Miyata N."/>
            <person name="Ozaki Y."/>
        </authorList>
    </citation>
    <scope>NUCLEOTIDE SEQUENCE [LARGE SCALE GENOMIC DNA]</scope>
    <source>
        <strain evidence="2">NIES-44</strain>
    </source>
</reference>
<dbReference type="AlphaFoldDB" id="A0A0A1W284"/>
<dbReference type="RefSeq" id="WP_045362428.1">
    <property type="nucleotide sequence ID" value="NZ_BBPA01000074.1"/>
</dbReference>
<accession>A0A0A1W284</accession>